<protein>
    <submittedName>
        <fullName evidence="2 4">Uncharacterized protein</fullName>
    </submittedName>
</protein>
<feature type="compositionally biased region" description="Low complexity" evidence="1">
    <location>
        <begin position="30"/>
        <end position="54"/>
    </location>
</feature>
<gene>
    <name evidence="2" type="ORF">ASIM_LOCUS13534</name>
</gene>
<name>A0A0M3JZY9_ANISI</name>
<reference evidence="4" key="1">
    <citation type="submission" date="2017-02" db="UniProtKB">
        <authorList>
            <consortium name="WormBaseParasite"/>
        </authorList>
    </citation>
    <scope>IDENTIFICATION</scope>
</reference>
<reference evidence="2 3" key="2">
    <citation type="submission" date="2018-11" db="EMBL/GenBank/DDBJ databases">
        <authorList>
            <consortium name="Pathogen Informatics"/>
        </authorList>
    </citation>
    <scope>NUCLEOTIDE SEQUENCE [LARGE SCALE GENOMIC DNA]</scope>
</reference>
<evidence type="ECO:0000313" key="3">
    <source>
        <dbReference type="Proteomes" id="UP000267096"/>
    </source>
</evidence>
<evidence type="ECO:0000313" key="4">
    <source>
        <dbReference type="WBParaSite" id="ASIM_0001410601-mRNA-1"/>
    </source>
</evidence>
<dbReference type="EMBL" id="UYRR01031421">
    <property type="protein sequence ID" value="VDK49946.1"/>
    <property type="molecule type" value="Genomic_DNA"/>
</dbReference>
<organism evidence="4">
    <name type="scientific">Anisakis simplex</name>
    <name type="common">Herring worm</name>
    <dbReference type="NCBI Taxonomy" id="6269"/>
    <lineage>
        <taxon>Eukaryota</taxon>
        <taxon>Metazoa</taxon>
        <taxon>Ecdysozoa</taxon>
        <taxon>Nematoda</taxon>
        <taxon>Chromadorea</taxon>
        <taxon>Rhabditida</taxon>
        <taxon>Spirurina</taxon>
        <taxon>Ascaridomorpha</taxon>
        <taxon>Ascaridoidea</taxon>
        <taxon>Anisakidae</taxon>
        <taxon>Anisakis</taxon>
        <taxon>Anisakis simplex complex</taxon>
    </lineage>
</organism>
<evidence type="ECO:0000313" key="2">
    <source>
        <dbReference type="EMBL" id="VDK49946.1"/>
    </source>
</evidence>
<dbReference type="Proteomes" id="UP000267096">
    <property type="component" value="Unassembled WGS sequence"/>
</dbReference>
<evidence type="ECO:0000256" key="1">
    <source>
        <dbReference type="SAM" id="MobiDB-lite"/>
    </source>
</evidence>
<accession>A0A0M3JZY9</accession>
<dbReference type="AlphaFoldDB" id="A0A0M3JZY9"/>
<keyword evidence="3" id="KW-1185">Reference proteome</keyword>
<proteinExistence type="predicted"/>
<dbReference type="WBParaSite" id="ASIM_0001410601-mRNA-1">
    <property type="protein sequence ID" value="ASIM_0001410601-mRNA-1"/>
    <property type="gene ID" value="ASIM_0001410601"/>
</dbReference>
<feature type="region of interest" description="Disordered" evidence="1">
    <location>
        <begin position="1"/>
        <end position="85"/>
    </location>
</feature>
<sequence length="105" mass="12462">MVLVTKPRNTNRIGQPPVRPLNQRTRKLQRVQTQFQQQQPPQQIPQQLTIRPPQAIRPSEPQRQQTQPIRPPQPVRPFVPNQQQQQARRVFSQSVDSHLFYSIFR</sequence>